<feature type="compositionally biased region" description="Basic residues" evidence="1">
    <location>
        <begin position="316"/>
        <end position="327"/>
    </location>
</feature>
<keyword evidence="3" id="KW-1185">Reference proteome</keyword>
<dbReference type="Proteomes" id="UP000027265">
    <property type="component" value="Unassembled WGS sequence"/>
</dbReference>
<feature type="compositionally biased region" description="Basic and acidic residues" evidence="1">
    <location>
        <begin position="365"/>
        <end position="385"/>
    </location>
</feature>
<feature type="compositionally biased region" description="Pro residues" evidence="1">
    <location>
        <begin position="145"/>
        <end position="156"/>
    </location>
</feature>
<feature type="compositionally biased region" description="Basic residues" evidence="1">
    <location>
        <begin position="235"/>
        <end position="249"/>
    </location>
</feature>
<feature type="compositionally biased region" description="Basic residues" evidence="1">
    <location>
        <begin position="487"/>
        <end position="505"/>
    </location>
</feature>
<feature type="compositionally biased region" description="Basic residues" evidence="1">
    <location>
        <begin position="657"/>
        <end position="666"/>
    </location>
</feature>
<organism evidence="2 3">
    <name type="scientific">Jaapia argillacea MUCL 33604</name>
    <dbReference type="NCBI Taxonomy" id="933084"/>
    <lineage>
        <taxon>Eukaryota</taxon>
        <taxon>Fungi</taxon>
        <taxon>Dikarya</taxon>
        <taxon>Basidiomycota</taxon>
        <taxon>Agaricomycotina</taxon>
        <taxon>Agaricomycetes</taxon>
        <taxon>Agaricomycetidae</taxon>
        <taxon>Jaapiales</taxon>
        <taxon>Jaapiaceae</taxon>
        <taxon>Jaapia</taxon>
    </lineage>
</organism>
<accession>A0A067PBG1</accession>
<dbReference type="EMBL" id="KL197741">
    <property type="protein sequence ID" value="KDQ52263.1"/>
    <property type="molecule type" value="Genomic_DNA"/>
</dbReference>
<evidence type="ECO:0000256" key="1">
    <source>
        <dbReference type="SAM" id="MobiDB-lite"/>
    </source>
</evidence>
<evidence type="ECO:0000313" key="2">
    <source>
        <dbReference type="EMBL" id="KDQ52263.1"/>
    </source>
</evidence>
<feature type="compositionally biased region" description="Low complexity" evidence="1">
    <location>
        <begin position="575"/>
        <end position="595"/>
    </location>
</feature>
<evidence type="ECO:0000313" key="3">
    <source>
        <dbReference type="Proteomes" id="UP000027265"/>
    </source>
</evidence>
<feature type="compositionally biased region" description="Basic and acidic residues" evidence="1">
    <location>
        <begin position="451"/>
        <end position="466"/>
    </location>
</feature>
<dbReference type="HOGENOM" id="CLU_412222_0_0_1"/>
<reference evidence="3" key="1">
    <citation type="journal article" date="2014" name="Proc. Natl. Acad. Sci. U.S.A.">
        <title>Extensive sampling of basidiomycete genomes demonstrates inadequacy of the white-rot/brown-rot paradigm for wood decay fungi.</title>
        <authorList>
            <person name="Riley R."/>
            <person name="Salamov A.A."/>
            <person name="Brown D.W."/>
            <person name="Nagy L.G."/>
            <person name="Floudas D."/>
            <person name="Held B.W."/>
            <person name="Levasseur A."/>
            <person name="Lombard V."/>
            <person name="Morin E."/>
            <person name="Otillar R."/>
            <person name="Lindquist E.A."/>
            <person name="Sun H."/>
            <person name="LaButti K.M."/>
            <person name="Schmutz J."/>
            <person name="Jabbour D."/>
            <person name="Luo H."/>
            <person name="Baker S.E."/>
            <person name="Pisabarro A.G."/>
            <person name="Walton J.D."/>
            <person name="Blanchette R.A."/>
            <person name="Henrissat B."/>
            <person name="Martin F."/>
            <person name="Cullen D."/>
            <person name="Hibbett D.S."/>
            <person name="Grigoriev I.V."/>
        </authorList>
    </citation>
    <scope>NUCLEOTIDE SEQUENCE [LARGE SCALE GENOMIC DNA]</scope>
    <source>
        <strain evidence="3">MUCL 33604</strain>
    </source>
</reference>
<feature type="region of interest" description="Disordered" evidence="1">
    <location>
        <begin position="613"/>
        <end position="666"/>
    </location>
</feature>
<feature type="compositionally biased region" description="Basic and acidic residues" evidence="1">
    <location>
        <begin position="613"/>
        <end position="625"/>
    </location>
</feature>
<feature type="compositionally biased region" description="Pro residues" evidence="1">
    <location>
        <begin position="217"/>
        <end position="229"/>
    </location>
</feature>
<dbReference type="AlphaFoldDB" id="A0A067PBG1"/>
<feature type="region of interest" description="Disordered" evidence="1">
    <location>
        <begin position="557"/>
        <end position="598"/>
    </location>
</feature>
<feature type="region of interest" description="Disordered" evidence="1">
    <location>
        <begin position="29"/>
        <end position="540"/>
    </location>
</feature>
<dbReference type="OrthoDB" id="3249663at2759"/>
<protein>
    <submittedName>
        <fullName evidence="2">Uncharacterized protein</fullName>
    </submittedName>
</protein>
<proteinExistence type="predicted"/>
<dbReference type="InParanoid" id="A0A067PBG1"/>
<feature type="compositionally biased region" description="Basic and acidic residues" evidence="1">
    <location>
        <begin position="81"/>
        <end position="95"/>
    </location>
</feature>
<name>A0A067PBG1_9AGAM</name>
<feature type="compositionally biased region" description="Basic residues" evidence="1">
    <location>
        <begin position="96"/>
        <end position="121"/>
    </location>
</feature>
<sequence length="666" mass="74474">MTEYDYSPEAVESYMSTRERVAGWIQRHSPRQISSFVPPSSPPSRAPSESPPISAFDDYDDEFNPENARISMPPKMLLRYTDGRPDLPLEKYGESRRKRGAAPVHHPKPTSGRVRSRHKRSRESLEYITIPSSHPMDDKPRSAIPSPPRSRPPTRQPTPVRSHHSTSPSLSLKNRRRSPSPSQHFEDPPRSPRHFPLPPSLSHPSGRSRSQHFEDPPLSPRQIPLPPSMSGPSRHSNHSHSSRHSRSSSHHTQVAPREQHHDPMPTSPPMSGHHSLARSHPSAIHIGSHHPSKSSPSSHHSRVIDPPQAQDVNRSHSVRSSRSHHNRSINSHSSHTHQPAIVYAPSPHHTPKYFPPPIVPASQYGDRRSRGSRRSADRDHRHVYQQEEPDASYRLSKSSPSLPRAEKTIVLSQSSPPHMPTHIPASPHHDAHSLPRKTSVRSHHTIPRASGSHEHHPMPTRDRSVERPSSCQDHNRRQLVVRDYVHPGHRRRRDSGSSHHTRHSHHSETVGRAPTGWSIVDPPARTASRGSRRSRTSSISSASTYYVLASPGQRVEVIQNVPPRSSVPSRRRSRSVSPSLSPTSTKHSPTSPSNSEGKKSFFKHLFNFSWKSDGRGKSNKVEHGGYPESTVYSGAHSIPRTGSMMGSTAGSVPPGRRLARHNTVRV</sequence>
<feature type="compositionally biased region" description="Basic residues" evidence="1">
    <location>
        <begin position="434"/>
        <end position="446"/>
    </location>
</feature>
<gene>
    <name evidence="2" type="ORF">JAAARDRAFT_40383</name>
</gene>